<evidence type="ECO:0000256" key="2">
    <source>
        <dbReference type="ARBA" id="ARBA00023316"/>
    </source>
</evidence>
<dbReference type="HAMAP" id="MF_02071">
    <property type="entry name" value="RlpA"/>
    <property type="match status" value="1"/>
</dbReference>
<evidence type="ECO:0000313" key="7">
    <source>
        <dbReference type="EMBL" id="WDR03312.1"/>
    </source>
</evidence>
<dbReference type="InterPro" id="IPR009009">
    <property type="entry name" value="RlpA-like_DPBB"/>
</dbReference>
<feature type="region of interest" description="Disordered" evidence="5">
    <location>
        <begin position="50"/>
        <end position="70"/>
    </location>
</feature>
<comment type="function">
    <text evidence="3">Lytic transglycosylase with a strong preference for naked glycan strands that lack stem peptides.</text>
</comment>
<comment type="similarity">
    <text evidence="3 4">Belongs to the RlpA family.</text>
</comment>
<keyword evidence="8" id="KW-1185">Reference proteome</keyword>
<evidence type="ECO:0000256" key="1">
    <source>
        <dbReference type="ARBA" id="ARBA00023239"/>
    </source>
</evidence>
<dbReference type="NCBIfam" id="TIGR00413">
    <property type="entry name" value="rlpA"/>
    <property type="match status" value="1"/>
</dbReference>
<evidence type="ECO:0000256" key="4">
    <source>
        <dbReference type="RuleBase" id="RU003495"/>
    </source>
</evidence>
<dbReference type="Gene3D" id="2.40.40.10">
    <property type="entry name" value="RlpA-like domain"/>
    <property type="match status" value="1"/>
</dbReference>
<evidence type="ECO:0000256" key="5">
    <source>
        <dbReference type="SAM" id="MobiDB-lite"/>
    </source>
</evidence>
<evidence type="ECO:0000313" key="8">
    <source>
        <dbReference type="Proteomes" id="UP001220530"/>
    </source>
</evidence>
<keyword evidence="3" id="KW-0732">Signal</keyword>
<dbReference type="InterPro" id="IPR034718">
    <property type="entry name" value="RlpA"/>
</dbReference>
<reference evidence="7 8" key="1">
    <citation type="submission" date="2023-02" db="EMBL/GenBank/DDBJ databases">
        <title>Devosia algicola sp. nov., isolated from the phycosphere of marine algae.</title>
        <authorList>
            <person name="Kim J.M."/>
            <person name="Lee J.K."/>
            <person name="Choi B.J."/>
            <person name="Bayburt H."/>
            <person name="Jeon C.O."/>
        </authorList>
    </citation>
    <scope>NUCLEOTIDE SEQUENCE [LARGE SCALE GENOMIC DNA]</scope>
    <source>
        <strain evidence="7 8">G20-9</strain>
    </source>
</reference>
<evidence type="ECO:0000256" key="3">
    <source>
        <dbReference type="HAMAP-Rule" id="MF_02071"/>
    </source>
</evidence>
<dbReference type="InterPro" id="IPR012997">
    <property type="entry name" value="RplA"/>
</dbReference>
<dbReference type="SUPFAM" id="SSF50685">
    <property type="entry name" value="Barwin-like endoglucanases"/>
    <property type="match status" value="1"/>
</dbReference>
<feature type="signal peptide" evidence="3">
    <location>
        <begin position="1"/>
        <end position="20"/>
    </location>
</feature>
<dbReference type="PANTHER" id="PTHR34183:SF1">
    <property type="entry name" value="ENDOLYTIC PEPTIDOGLYCAN TRANSGLYCOSYLASE RLPA"/>
    <property type="match status" value="1"/>
</dbReference>
<accession>A0ABY7YQ43</accession>
<evidence type="ECO:0000259" key="6">
    <source>
        <dbReference type="Pfam" id="PF03330"/>
    </source>
</evidence>
<proteinExistence type="inferred from homology"/>
<dbReference type="EC" id="4.2.2.-" evidence="3"/>
<protein>
    <recommendedName>
        <fullName evidence="3">Endolytic peptidoglycan transglycosylase RlpA</fullName>
        <ecNumber evidence="3">4.2.2.-</ecNumber>
    </recommendedName>
</protein>
<dbReference type="CDD" id="cd22268">
    <property type="entry name" value="DPBB_RlpA-like"/>
    <property type="match status" value="1"/>
</dbReference>
<organism evidence="7 8">
    <name type="scientific">Devosia algicola</name>
    <dbReference type="NCBI Taxonomy" id="3026418"/>
    <lineage>
        <taxon>Bacteria</taxon>
        <taxon>Pseudomonadati</taxon>
        <taxon>Pseudomonadota</taxon>
        <taxon>Alphaproteobacteria</taxon>
        <taxon>Hyphomicrobiales</taxon>
        <taxon>Devosiaceae</taxon>
        <taxon>Devosia</taxon>
    </lineage>
</organism>
<gene>
    <name evidence="3" type="primary">rlpA</name>
    <name evidence="7" type="ORF">PSQ19_03940</name>
</gene>
<dbReference type="RefSeq" id="WP_282219706.1">
    <property type="nucleotide sequence ID" value="NZ_CP118246.1"/>
</dbReference>
<feature type="chain" id="PRO_5044933450" description="Endolytic peptidoglycan transglycosylase RlpA" evidence="3">
    <location>
        <begin position="21"/>
        <end position="350"/>
    </location>
</feature>
<feature type="domain" description="RlpA-like protein double-psi beta-barrel" evidence="6">
    <location>
        <begin position="92"/>
        <end position="180"/>
    </location>
</feature>
<dbReference type="Proteomes" id="UP001220530">
    <property type="component" value="Chromosome"/>
</dbReference>
<dbReference type="Pfam" id="PF03330">
    <property type="entry name" value="DPBB_1"/>
    <property type="match status" value="1"/>
</dbReference>
<dbReference type="InterPro" id="IPR036908">
    <property type="entry name" value="RlpA-like_sf"/>
</dbReference>
<keyword evidence="1 3" id="KW-0456">Lyase</keyword>
<dbReference type="PANTHER" id="PTHR34183">
    <property type="entry name" value="ENDOLYTIC PEPTIDOGLYCAN TRANSGLYCOSYLASE RLPA"/>
    <property type="match status" value="1"/>
</dbReference>
<name>A0ABY7YQ43_9HYPH</name>
<sequence length="350" mass="37430" precursor="true">MTLTISTTAWASSVRLFALAALLAPMIAACGGSFGATVKRGAFTSKEYGVTSSPRVTRDANPPKGGGRYQVGKPYTVRGKVYVPHEDPNYRATGTASWYGADFHGRRTANGEIFSANAITGAHPTLPLPSYVRVTNRDNGRSLVVRINDRGPYVSGRVIDLSYRAASMLGYINAGHADVSVQYVGRAPLEGDDTRMLMASYDGPADYNRGTTRVASAGKSRSLAGMTGEFFSNLFSYADTTPQAADLAIDNAHAAATAMATRSDALKDWVASVDDDARAINWRLGVFANQQNAIKLSEEFAILAAVREDRVTVNGRAATSLTLTHLKPGVAREDVLALARKLGLNDIILY</sequence>
<dbReference type="EMBL" id="CP118246">
    <property type="protein sequence ID" value="WDR03312.1"/>
    <property type="molecule type" value="Genomic_DNA"/>
</dbReference>
<keyword evidence="2 3" id="KW-0961">Cell wall biogenesis/degradation</keyword>